<evidence type="ECO:0000313" key="2">
    <source>
        <dbReference type="Proteomes" id="UP000092544"/>
    </source>
</evidence>
<gene>
    <name evidence="1" type="ORF">MSP8886_01419</name>
</gene>
<dbReference type="AlphaFoldDB" id="A0A1A8TBR6"/>
<organism evidence="1 2">
    <name type="scientific">Marinomonas spartinae</name>
    <dbReference type="NCBI Taxonomy" id="1792290"/>
    <lineage>
        <taxon>Bacteria</taxon>
        <taxon>Pseudomonadati</taxon>
        <taxon>Pseudomonadota</taxon>
        <taxon>Gammaproteobacteria</taxon>
        <taxon>Oceanospirillales</taxon>
        <taxon>Oceanospirillaceae</taxon>
        <taxon>Marinomonas</taxon>
    </lineage>
</organism>
<accession>A0A1A8TBR6</accession>
<dbReference type="Proteomes" id="UP000092544">
    <property type="component" value="Unassembled WGS sequence"/>
</dbReference>
<evidence type="ECO:0000313" key="1">
    <source>
        <dbReference type="EMBL" id="SBS29056.1"/>
    </source>
</evidence>
<protein>
    <submittedName>
        <fullName evidence="1">Uncharacterized protein</fullName>
    </submittedName>
</protein>
<name>A0A1A8TBR6_9GAMM</name>
<reference evidence="1 2" key="1">
    <citation type="submission" date="2016-06" db="EMBL/GenBank/DDBJ databases">
        <authorList>
            <person name="Kjaerup R.B."/>
            <person name="Dalgaard T.S."/>
            <person name="Juul-Madsen H.R."/>
        </authorList>
    </citation>
    <scope>NUCLEOTIDE SEQUENCE [LARGE SCALE GENOMIC DNA]</scope>
    <source>
        <strain evidence="1 2">CECT 8886</strain>
    </source>
</reference>
<dbReference type="RefSeq" id="WP_067014089.1">
    <property type="nucleotide sequence ID" value="NZ_FLOB01000002.1"/>
</dbReference>
<keyword evidence="2" id="KW-1185">Reference proteome</keyword>
<sequence>MIKSKVLLTLKIGKRTFEITEKDKFVTSGSSVLLLGQGRTNPELNMKHLKEINKFERIEHAHEFGSMTSVFSLGDRK</sequence>
<proteinExistence type="predicted"/>
<dbReference type="STRING" id="1792290.MSP8886_01419"/>
<dbReference type="EMBL" id="FLOB01000002">
    <property type="protein sequence ID" value="SBS29056.1"/>
    <property type="molecule type" value="Genomic_DNA"/>
</dbReference>